<protein>
    <submittedName>
        <fullName evidence="1">Uncharacterized protein</fullName>
    </submittedName>
</protein>
<evidence type="ECO:0000313" key="2">
    <source>
        <dbReference type="Proteomes" id="UP001634394"/>
    </source>
</evidence>
<gene>
    <name evidence="1" type="ORF">ACJMK2_024097</name>
</gene>
<accession>A0ABD3T761</accession>
<comment type="caution">
    <text evidence="1">The sequence shown here is derived from an EMBL/GenBank/DDBJ whole genome shotgun (WGS) entry which is preliminary data.</text>
</comment>
<evidence type="ECO:0000313" key="1">
    <source>
        <dbReference type="EMBL" id="KAL3832456.1"/>
    </source>
</evidence>
<dbReference type="EMBL" id="JBJQND010000019">
    <property type="protein sequence ID" value="KAL3832456.1"/>
    <property type="molecule type" value="Genomic_DNA"/>
</dbReference>
<reference evidence="1 2" key="1">
    <citation type="submission" date="2024-11" db="EMBL/GenBank/DDBJ databases">
        <title>Chromosome-level genome assembly of the freshwater bivalve Anodonta woodiana.</title>
        <authorList>
            <person name="Chen X."/>
        </authorList>
    </citation>
    <scope>NUCLEOTIDE SEQUENCE [LARGE SCALE GENOMIC DNA]</scope>
    <source>
        <strain evidence="1">MN2024</strain>
        <tissue evidence="1">Gills</tissue>
    </source>
</reference>
<dbReference type="Proteomes" id="UP001634394">
    <property type="component" value="Unassembled WGS sequence"/>
</dbReference>
<dbReference type="AlphaFoldDB" id="A0ABD3T761"/>
<name>A0ABD3T761_SINWO</name>
<keyword evidence="2" id="KW-1185">Reference proteome</keyword>
<proteinExistence type="predicted"/>
<organism evidence="1 2">
    <name type="scientific">Sinanodonta woodiana</name>
    <name type="common">Chinese pond mussel</name>
    <name type="synonym">Anodonta woodiana</name>
    <dbReference type="NCBI Taxonomy" id="1069815"/>
    <lineage>
        <taxon>Eukaryota</taxon>
        <taxon>Metazoa</taxon>
        <taxon>Spiralia</taxon>
        <taxon>Lophotrochozoa</taxon>
        <taxon>Mollusca</taxon>
        <taxon>Bivalvia</taxon>
        <taxon>Autobranchia</taxon>
        <taxon>Heteroconchia</taxon>
        <taxon>Palaeoheterodonta</taxon>
        <taxon>Unionida</taxon>
        <taxon>Unionoidea</taxon>
        <taxon>Unionidae</taxon>
        <taxon>Unioninae</taxon>
        <taxon>Sinanodonta</taxon>
    </lineage>
</organism>
<sequence>MLHRNRWQLVHTIAWLTTLTLIQSTILLQKKVTVDLQPHIHPGVKGNVLTSRTLFGVALTQTYYFSGPNRVVVDVTEAGLFLVDIDEVTGTFNQCHDVVDECDHLHRENSRPDPTYTVEVS</sequence>